<dbReference type="EC" id="2.7.12.2" evidence="5"/>
<accession>A0A0A1TUA0</accession>
<dbReference type="PROSITE" id="PS50011">
    <property type="entry name" value="PROTEIN_KINASE_DOM"/>
    <property type="match status" value="1"/>
</dbReference>
<gene>
    <name evidence="5" type="ORF">EIN_068710</name>
</gene>
<dbReference type="Gene3D" id="3.30.200.20">
    <property type="entry name" value="Phosphorylase Kinase, domain 1"/>
    <property type="match status" value="1"/>
</dbReference>
<dbReference type="GO" id="GO:0005524">
    <property type="term" value="F:ATP binding"/>
    <property type="evidence" value="ECO:0007669"/>
    <property type="project" value="UniProtKB-UniRule"/>
</dbReference>
<evidence type="ECO:0000256" key="3">
    <source>
        <dbReference type="PROSITE-ProRule" id="PRU10141"/>
    </source>
</evidence>
<keyword evidence="5" id="KW-0808">Transferase</keyword>
<protein>
    <submittedName>
        <fullName evidence="5">Protein serine/threonine kinase, putative</fullName>
        <ecNumber evidence="5">2.7.12.2</ecNumber>
    </submittedName>
</protein>
<organism evidence="5 6">
    <name type="scientific">Entamoeba invadens IP1</name>
    <dbReference type="NCBI Taxonomy" id="370355"/>
    <lineage>
        <taxon>Eukaryota</taxon>
        <taxon>Amoebozoa</taxon>
        <taxon>Evosea</taxon>
        <taxon>Archamoebae</taxon>
        <taxon>Mastigamoebida</taxon>
        <taxon>Entamoebidae</taxon>
        <taxon>Entamoeba</taxon>
    </lineage>
</organism>
<sequence length="552" mass="62830">MYLNESNFCVECPYDCTSCLNSEKCITCLENRFLQEHKCLTSDELSAVCDKPLPSGQGCAFCKDGYYRSGDGCKVCNEGCATCTDNIKCNTCQSDYFMSYNYGVCKPQNATSGCSFISVSLGCTNCISGYYLYHKECEKCEDNCVQCTSFLRCEKCASGLILKNWACKPMSSVKEFKEKMLHISNIPDDLEMVKIYQNIFIEKLQLDFKNPNNEGELLVNQPNIQTLRIGNIGKTVKKLIPVNTESFKYEMQCIPCEVPLKKNKMCTFTITLTPFCSTQLKDTLKFRILDLKEGSENIIEIPISYTTAPSTAIDPDELEYQRQIGEGGFGVVFKGKYRNNSVAIKKMKYANDMDDEMAELRKEIEMLDKFRSEYIVHFYGAILIPTHVCMVTEYAKYGSLNKLIKVVKAKEPNLRLKVKMMLDTSKGILYLHNNGILHRDIKPDNILVFSFDEKIGVNAKLTDFGSSRNINLLMTNMTFTKGIGTPVYMAPEILEQKKYKTPADIYSFGVTLYQCLIWNEMYTKDQFPNPWNIAEFVIAGNRLKKEGEMTDQ</sequence>
<proteinExistence type="predicted"/>
<reference evidence="5 6" key="1">
    <citation type="submission" date="2012-10" db="EMBL/GenBank/DDBJ databases">
        <authorList>
            <person name="Zafar N."/>
            <person name="Inman J."/>
            <person name="Hall N."/>
            <person name="Lorenzi H."/>
            <person name="Caler E."/>
        </authorList>
    </citation>
    <scope>NUCLEOTIDE SEQUENCE [LARGE SCALE GENOMIC DNA]</scope>
    <source>
        <strain evidence="5 6">IP1</strain>
    </source>
</reference>
<dbReference type="InterPro" id="IPR011009">
    <property type="entry name" value="Kinase-like_dom_sf"/>
</dbReference>
<dbReference type="InterPro" id="IPR008271">
    <property type="entry name" value="Ser/Thr_kinase_AS"/>
</dbReference>
<dbReference type="SUPFAM" id="SSF56112">
    <property type="entry name" value="Protein kinase-like (PK-like)"/>
    <property type="match status" value="1"/>
</dbReference>
<dbReference type="Gene3D" id="1.10.510.10">
    <property type="entry name" value="Transferase(Phosphotransferase) domain 1"/>
    <property type="match status" value="1"/>
</dbReference>
<dbReference type="AlphaFoldDB" id="A0A0A1TUA0"/>
<dbReference type="InterPro" id="IPR000719">
    <property type="entry name" value="Prot_kinase_dom"/>
</dbReference>
<feature type="binding site" evidence="3">
    <location>
        <position position="346"/>
    </location>
    <ligand>
        <name>ATP</name>
        <dbReference type="ChEBI" id="CHEBI:30616"/>
    </ligand>
</feature>
<dbReference type="SMART" id="SM00261">
    <property type="entry name" value="FU"/>
    <property type="match status" value="3"/>
</dbReference>
<name>A0A0A1TUA0_ENTIV</name>
<evidence type="ECO:0000256" key="2">
    <source>
        <dbReference type="ARBA" id="ARBA00022840"/>
    </source>
</evidence>
<dbReference type="PANTHER" id="PTHR45756">
    <property type="entry name" value="PALMITOYLTRANSFERASE"/>
    <property type="match status" value="1"/>
</dbReference>
<dbReference type="KEGG" id="eiv:EIN_068710"/>
<feature type="domain" description="Protein kinase" evidence="4">
    <location>
        <begin position="318"/>
        <end position="552"/>
    </location>
</feature>
<dbReference type="OrthoDB" id="339325at2759"/>
<dbReference type="PANTHER" id="PTHR45756:SF1">
    <property type="entry name" value="PROTEIN KINASE DOMAIN CONTAINING PROTEIN"/>
    <property type="match status" value="1"/>
</dbReference>
<evidence type="ECO:0000313" key="6">
    <source>
        <dbReference type="Proteomes" id="UP000014680"/>
    </source>
</evidence>
<keyword evidence="5" id="KW-0418">Kinase</keyword>
<dbReference type="Proteomes" id="UP000014680">
    <property type="component" value="Unassembled WGS sequence"/>
</dbReference>
<keyword evidence="2 3" id="KW-0067">ATP-binding</keyword>
<keyword evidence="1 3" id="KW-0547">Nucleotide-binding</keyword>
<dbReference type="PROSITE" id="PS00108">
    <property type="entry name" value="PROTEIN_KINASE_ST"/>
    <property type="match status" value="1"/>
</dbReference>
<dbReference type="SUPFAM" id="SSF57184">
    <property type="entry name" value="Growth factor receptor domain"/>
    <property type="match status" value="1"/>
</dbReference>
<evidence type="ECO:0000313" key="5">
    <source>
        <dbReference type="EMBL" id="ELP83547.1"/>
    </source>
</evidence>
<dbReference type="PROSITE" id="PS00107">
    <property type="entry name" value="PROTEIN_KINASE_ATP"/>
    <property type="match status" value="1"/>
</dbReference>
<feature type="non-terminal residue" evidence="5">
    <location>
        <position position="552"/>
    </location>
</feature>
<dbReference type="GeneID" id="14882525"/>
<dbReference type="RefSeq" id="XP_004182893.1">
    <property type="nucleotide sequence ID" value="XM_004182845.1"/>
</dbReference>
<evidence type="ECO:0000256" key="1">
    <source>
        <dbReference type="ARBA" id="ARBA00022741"/>
    </source>
</evidence>
<dbReference type="Gene3D" id="2.10.220.10">
    <property type="entry name" value="Hormone Receptor, Insulin-like Growth Factor Receptor 1, Chain A, domain 2"/>
    <property type="match status" value="1"/>
</dbReference>
<evidence type="ECO:0000259" key="4">
    <source>
        <dbReference type="PROSITE" id="PS50011"/>
    </source>
</evidence>
<dbReference type="EMBL" id="KB207267">
    <property type="protein sequence ID" value="ELP83547.1"/>
    <property type="molecule type" value="Genomic_DNA"/>
</dbReference>
<dbReference type="InterPro" id="IPR053215">
    <property type="entry name" value="TKL_Ser/Thr_kinase"/>
</dbReference>
<keyword evidence="6" id="KW-1185">Reference proteome</keyword>
<dbReference type="InterPro" id="IPR009030">
    <property type="entry name" value="Growth_fac_rcpt_cys_sf"/>
</dbReference>
<dbReference type="Pfam" id="PF00069">
    <property type="entry name" value="Pkinase"/>
    <property type="match status" value="1"/>
</dbReference>
<dbReference type="VEuPathDB" id="AmoebaDB:EIN_068710"/>
<dbReference type="InterPro" id="IPR017441">
    <property type="entry name" value="Protein_kinase_ATP_BS"/>
</dbReference>
<dbReference type="InterPro" id="IPR006212">
    <property type="entry name" value="Furin_repeat"/>
</dbReference>
<dbReference type="SMART" id="SM00220">
    <property type="entry name" value="S_TKc"/>
    <property type="match status" value="1"/>
</dbReference>
<dbReference type="GO" id="GO:0004708">
    <property type="term" value="F:MAP kinase kinase activity"/>
    <property type="evidence" value="ECO:0007669"/>
    <property type="project" value="UniProtKB-EC"/>
</dbReference>